<dbReference type="InterPro" id="IPR010095">
    <property type="entry name" value="Cas12f1-like_TNB"/>
</dbReference>
<dbReference type="InterPro" id="IPR001959">
    <property type="entry name" value="Transposase"/>
</dbReference>
<evidence type="ECO:0000313" key="9">
    <source>
        <dbReference type="EMBL" id="GAF85390.1"/>
    </source>
</evidence>
<dbReference type="NCBIfam" id="NF040570">
    <property type="entry name" value="guided_TnpB"/>
    <property type="match status" value="1"/>
</dbReference>
<dbReference type="GO" id="GO:0006310">
    <property type="term" value="P:DNA recombination"/>
    <property type="evidence" value="ECO:0007669"/>
    <property type="project" value="UniProtKB-KW"/>
</dbReference>
<accession>X0UA76</accession>
<comment type="similarity">
    <text evidence="1">In the C-terminal section; belongs to the transposase 35 family.</text>
</comment>
<evidence type="ECO:0000256" key="1">
    <source>
        <dbReference type="ARBA" id="ARBA00008761"/>
    </source>
</evidence>
<protein>
    <recommendedName>
        <fullName evidence="10">Transposase IS891/IS1136/IS1341 domain-containing protein</fullName>
    </recommendedName>
</protein>
<feature type="domain" description="Cas12f1-like TNB" evidence="8">
    <location>
        <begin position="277"/>
        <end position="341"/>
    </location>
</feature>
<organism evidence="9">
    <name type="scientific">marine sediment metagenome</name>
    <dbReference type="NCBI Taxonomy" id="412755"/>
    <lineage>
        <taxon>unclassified sequences</taxon>
        <taxon>metagenomes</taxon>
        <taxon>ecological metagenomes</taxon>
    </lineage>
</organism>
<gene>
    <name evidence="9" type="ORF">S01H1_07172</name>
</gene>
<dbReference type="EMBL" id="BARS01003698">
    <property type="protein sequence ID" value="GAF85390.1"/>
    <property type="molecule type" value="Genomic_DNA"/>
</dbReference>
<name>X0UA76_9ZZZZ</name>
<evidence type="ECO:0000256" key="3">
    <source>
        <dbReference type="ARBA" id="ARBA00022578"/>
    </source>
</evidence>
<sequence>ALWNVANRQRVDVLSKWPRGDRRFVSYLDQQPQLTELREAIDWLRDVPCNACQGVLRDLDKAWQRLFKGLADRPNFKRRWDSVGMIDPAFRATWVGDDWIRLPKLGRVHAVIHRPLAGSPKTCTVTRRGDHWFASICTEVQIPDPCVSRRAVVGIDRGVTSILADSDGRTVAPPDRLVRMAKLVDVAKAKADRKQKGSNNRAKAQRLVTQRQMKETDIRREFLHEESRYYAECYGVIVVEKLKIDNMTKSAKGTVEEPGRNVKAKAGLNRAILRSGWGQFVTMLCYKAEETGAIVVEVPAAYSSQTCSECGHVASENRNGKRFCCVSCGHEDDADINAARVLVQRYRNGEGAIIGGYNSKLKPKKTLRVTKGKKKTCAATPAVDARSFVKAGTQITGEAHVGTL</sequence>
<keyword evidence="4" id="KW-0238">DNA-binding</keyword>
<feature type="compositionally biased region" description="Polar residues" evidence="6">
    <location>
        <begin position="197"/>
        <end position="210"/>
    </location>
</feature>
<dbReference type="Pfam" id="PF01385">
    <property type="entry name" value="OrfB_IS605"/>
    <property type="match status" value="1"/>
</dbReference>
<evidence type="ECO:0008006" key="10">
    <source>
        <dbReference type="Google" id="ProtNLM"/>
    </source>
</evidence>
<comment type="caution">
    <text evidence="9">The sequence shown here is derived from an EMBL/GenBank/DDBJ whole genome shotgun (WGS) entry which is preliminary data.</text>
</comment>
<dbReference type="PANTHER" id="PTHR30405:SF11">
    <property type="entry name" value="RNA-GUIDED DNA ENDONUCLEASE RV2885C-RELATED"/>
    <property type="match status" value="1"/>
</dbReference>
<feature type="region of interest" description="Disordered" evidence="6">
    <location>
        <begin position="189"/>
        <end position="210"/>
    </location>
</feature>
<dbReference type="PANTHER" id="PTHR30405">
    <property type="entry name" value="TRANSPOSASE"/>
    <property type="match status" value="1"/>
</dbReference>
<feature type="domain" description="Probable transposase IS891/IS1136/IS1341" evidence="7">
    <location>
        <begin position="135"/>
        <end position="250"/>
    </location>
</feature>
<dbReference type="GO" id="GO:0032196">
    <property type="term" value="P:transposition"/>
    <property type="evidence" value="ECO:0007669"/>
    <property type="project" value="UniProtKB-KW"/>
</dbReference>
<evidence type="ECO:0000256" key="6">
    <source>
        <dbReference type="SAM" id="MobiDB-lite"/>
    </source>
</evidence>
<comment type="similarity">
    <text evidence="2">In the N-terminal section; belongs to the transposase 2 family.</text>
</comment>
<dbReference type="AlphaFoldDB" id="X0UA76"/>
<keyword evidence="5" id="KW-0233">DNA recombination</keyword>
<evidence type="ECO:0000259" key="7">
    <source>
        <dbReference type="Pfam" id="PF01385"/>
    </source>
</evidence>
<dbReference type="GO" id="GO:0003677">
    <property type="term" value="F:DNA binding"/>
    <property type="evidence" value="ECO:0007669"/>
    <property type="project" value="UniProtKB-KW"/>
</dbReference>
<evidence type="ECO:0000256" key="2">
    <source>
        <dbReference type="ARBA" id="ARBA00011044"/>
    </source>
</evidence>
<evidence type="ECO:0000256" key="4">
    <source>
        <dbReference type="ARBA" id="ARBA00023125"/>
    </source>
</evidence>
<reference evidence="9" key="1">
    <citation type="journal article" date="2014" name="Front. Microbiol.">
        <title>High frequency of phylogenetically diverse reductive dehalogenase-homologous genes in deep subseafloor sedimentary metagenomes.</title>
        <authorList>
            <person name="Kawai M."/>
            <person name="Futagami T."/>
            <person name="Toyoda A."/>
            <person name="Takaki Y."/>
            <person name="Nishi S."/>
            <person name="Hori S."/>
            <person name="Arai W."/>
            <person name="Tsubouchi T."/>
            <person name="Morono Y."/>
            <person name="Uchiyama I."/>
            <person name="Ito T."/>
            <person name="Fujiyama A."/>
            <person name="Inagaki F."/>
            <person name="Takami H."/>
        </authorList>
    </citation>
    <scope>NUCLEOTIDE SEQUENCE</scope>
    <source>
        <strain evidence="9">Expedition CK06-06</strain>
    </source>
</reference>
<evidence type="ECO:0000256" key="5">
    <source>
        <dbReference type="ARBA" id="ARBA00023172"/>
    </source>
</evidence>
<dbReference type="InterPro" id="IPR051399">
    <property type="entry name" value="RNA-guided_DNA_endo/Transpos"/>
</dbReference>
<dbReference type="Pfam" id="PF07282">
    <property type="entry name" value="Cas12f1-like_TNB"/>
    <property type="match status" value="1"/>
</dbReference>
<proteinExistence type="inferred from homology"/>
<keyword evidence="3" id="KW-0815">Transposition</keyword>
<feature type="non-terminal residue" evidence="9">
    <location>
        <position position="1"/>
    </location>
</feature>
<evidence type="ECO:0000259" key="8">
    <source>
        <dbReference type="Pfam" id="PF07282"/>
    </source>
</evidence>